<keyword evidence="3" id="KW-1185">Reference proteome</keyword>
<evidence type="ECO:0000313" key="3">
    <source>
        <dbReference type="Proteomes" id="UP000184109"/>
    </source>
</evidence>
<gene>
    <name evidence="2" type="ORF">SAMN05444281_1036</name>
</gene>
<feature type="coiled-coil region" evidence="1">
    <location>
        <begin position="19"/>
        <end position="46"/>
    </location>
</feature>
<name>A0A1M5U588_9FLAO</name>
<protein>
    <recommendedName>
        <fullName evidence="4">Lipoprotein</fullName>
    </recommendedName>
</protein>
<evidence type="ECO:0000313" key="2">
    <source>
        <dbReference type="EMBL" id="SHH58031.1"/>
    </source>
</evidence>
<dbReference type="Proteomes" id="UP000184109">
    <property type="component" value="Unassembled WGS sequence"/>
</dbReference>
<organism evidence="2 3">
    <name type="scientific">Wenyingzhuangia marina</name>
    <dbReference type="NCBI Taxonomy" id="1195760"/>
    <lineage>
        <taxon>Bacteria</taxon>
        <taxon>Pseudomonadati</taxon>
        <taxon>Bacteroidota</taxon>
        <taxon>Flavobacteriia</taxon>
        <taxon>Flavobacteriales</taxon>
        <taxon>Flavobacteriaceae</taxon>
        <taxon>Wenyingzhuangia</taxon>
    </lineage>
</organism>
<dbReference type="AlphaFoldDB" id="A0A1M5U588"/>
<dbReference type="PROSITE" id="PS51257">
    <property type="entry name" value="PROKAR_LIPOPROTEIN"/>
    <property type="match status" value="1"/>
</dbReference>
<dbReference type="OrthoDB" id="1443827at2"/>
<sequence>MKQFLSFSIFIFLFSCEDSKQNTKVAESLKTELKDLNKNSKKLENIMKVSDSLYFEIQTAINNDNSAKIKVTEKSSCNIKTLLKIDSLIEINSKLSDNEYSTFFSNIDPNCSINIEYSEFTNELIFKILETNPEKFISFLNYVPVEKEILEYLLNQLQNPISDTINLNEIASKLKETKTENSQLKKLVLNSISTAILKYN</sequence>
<dbReference type="RefSeq" id="WP_073118989.1">
    <property type="nucleotide sequence ID" value="NZ_BMEN01000002.1"/>
</dbReference>
<reference evidence="3" key="1">
    <citation type="submission" date="2016-11" db="EMBL/GenBank/DDBJ databases">
        <authorList>
            <person name="Varghese N."/>
            <person name="Submissions S."/>
        </authorList>
    </citation>
    <scope>NUCLEOTIDE SEQUENCE [LARGE SCALE GENOMIC DNA]</scope>
    <source>
        <strain evidence="3">DSM 100572</strain>
    </source>
</reference>
<evidence type="ECO:0000256" key="1">
    <source>
        <dbReference type="SAM" id="Coils"/>
    </source>
</evidence>
<keyword evidence="1" id="KW-0175">Coiled coil</keyword>
<proteinExistence type="predicted"/>
<dbReference type="EMBL" id="FQXQ01000002">
    <property type="protein sequence ID" value="SHH58031.1"/>
    <property type="molecule type" value="Genomic_DNA"/>
</dbReference>
<evidence type="ECO:0008006" key="4">
    <source>
        <dbReference type="Google" id="ProtNLM"/>
    </source>
</evidence>
<accession>A0A1M5U588</accession>